<comment type="caution">
    <text evidence="1">The sequence shown here is derived from an EMBL/GenBank/DDBJ whole genome shotgun (WGS) entry which is preliminary data.</text>
</comment>
<dbReference type="OrthoDB" id="10446830at2759"/>
<evidence type="ECO:0000313" key="2">
    <source>
        <dbReference type="Proteomes" id="UP000748531"/>
    </source>
</evidence>
<reference evidence="1" key="1">
    <citation type="submission" date="2019-05" db="EMBL/GenBank/DDBJ databases">
        <title>Annotation for the trematode Paragonimus heterotremus.</title>
        <authorList>
            <person name="Choi Y.-J."/>
        </authorList>
    </citation>
    <scope>NUCLEOTIDE SEQUENCE</scope>
    <source>
        <strain evidence="1">LC</strain>
    </source>
</reference>
<dbReference type="EMBL" id="LUCH01003585">
    <property type="protein sequence ID" value="KAF5399956.1"/>
    <property type="molecule type" value="Genomic_DNA"/>
</dbReference>
<sequence>MNGFIFGFTARTKLNSVKTNMTVAVRFYLKQLCVQNFKEIKQDNLYKRDLMGAVSRLDTFTSICPQYKIEDLTIKGHACRTRWNEKLQAGPRTCLTQWFNLKSQITMFVSFLL</sequence>
<organism evidence="1 2">
    <name type="scientific">Paragonimus heterotremus</name>
    <dbReference type="NCBI Taxonomy" id="100268"/>
    <lineage>
        <taxon>Eukaryota</taxon>
        <taxon>Metazoa</taxon>
        <taxon>Spiralia</taxon>
        <taxon>Lophotrochozoa</taxon>
        <taxon>Platyhelminthes</taxon>
        <taxon>Trematoda</taxon>
        <taxon>Digenea</taxon>
        <taxon>Plagiorchiida</taxon>
        <taxon>Troglotremata</taxon>
        <taxon>Troglotrematidae</taxon>
        <taxon>Paragonimus</taxon>
    </lineage>
</organism>
<dbReference type="AlphaFoldDB" id="A0A8J4SWG4"/>
<name>A0A8J4SWG4_9TREM</name>
<gene>
    <name evidence="1" type="ORF">PHET_06876</name>
</gene>
<evidence type="ECO:0000313" key="1">
    <source>
        <dbReference type="EMBL" id="KAF5399956.1"/>
    </source>
</evidence>
<dbReference type="Proteomes" id="UP000748531">
    <property type="component" value="Unassembled WGS sequence"/>
</dbReference>
<accession>A0A8J4SWG4</accession>
<proteinExistence type="predicted"/>
<protein>
    <submittedName>
        <fullName evidence="1">Uncharacterized protein</fullName>
    </submittedName>
</protein>
<keyword evidence="2" id="KW-1185">Reference proteome</keyword>